<keyword evidence="1" id="KW-0732">Signal</keyword>
<reference evidence="3" key="1">
    <citation type="journal article" date="2019" name="Nat. Commun.">
        <title>The genome of broomcorn millet.</title>
        <authorList>
            <person name="Zou C."/>
            <person name="Miki D."/>
            <person name="Li D."/>
            <person name="Tang Q."/>
            <person name="Xiao L."/>
            <person name="Rajput S."/>
            <person name="Deng P."/>
            <person name="Jia W."/>
            <person name="Huang R."/>
            <person name="Zhang M."/>
            <person name="Sun Y."/>
            <person name="Hu J."/>
            <person name="Fu X."/>
            <person name="Schnable P.S."/>
            <person name="Li F."/>
            <person name="Zhang H."/>
            <person name="Feng B."/>
            <person name="Zhu X."/>
            <person name="Liu R."/>
            <person name="Schnable J.C."/>
            <person name="Zhu J.-K."/>
            <person name="Zhang H."/>
        </authorList>
    </citation>
    <scope>NUCLEOTIDE SEQUENCE [LARGE SCALE GENOMIC DNA]</scope>
</reference>
<evidence type="ECO:0000313" key="2">
    <source>
        <dbReference type="EMBL" id="RLM86585.1"/>
    </source>
</evidence>
<evidence type="ECO:0000313" key="3">
    <source>
        <dbReference type="Proteomes" id="UP000275267"/>
    </source>
</evidence>
<evidence type="ECO:0008006" key="4">
    <source>
        <dbReference type="Google" id="ProtNLM"/>
    </source>
</evidence>
<protein>
    <recommendedName>
        <fullName evidence="4">Secreted protein</fullName>
    </recommendedName>
</protein>
<comment type="caution">
    <text evidence="2">The sequence shown here is derived from an EMBL/GenBank/DDBJ whole genome shotgun (WGS) entry which is preliminary data.</text>
</comment>
<dbReference type="OrthoDB" id="1938201at2759"/>
<dbReference type="STRING" id="4540.A0A3L6QV14"/>
<dbReference type="AlphaFoldDB" id="A0A3L6QV14"/>
<keyword evidence="3" id="KW-1185">Reference proteome</keyword>
<proteinExistence type="predicted"/>
<dbReference type="Proteomes" id="UP000275267">
    <property type="component" value="Unassembled WGS sequence"/>
</dbReference>
<gene>
    <name evidence="2" type="ORF">C2845_PM04G20980</name>
</gene>
<accession>A0A3L6QV14</accession>
<dbReference type="EMBL" id="PQIB02000011">
    <property type="protein sequence ID" value="RLM86585.1"/>
    <property type="molecule type" value="Genomic_DNA"/>
</dbReference>
<organism evidence="2 3">
    <name type="scientific">Panicum miliaceum</name>
    <name type="common">Proso millet</name>
    <name type="synonym">Broomcorn millet</name>
    <dbReference type="NCBI Taxonomy" id="4540"/>
    <lineage>
        <taxon>Eukaryota</taxon>
        <taxon>Viridiplantae</taxon>
        <taxon>Streptophyta</taxon>
        <taxon>Embryophyta</taxon>
        <taxon>Tracheophyta</taxon>
        <taxon>Spermatophyta</taxon>
        <taxon>Magnoliopsida</taxon>
        <taxon>Liliopsida</taxon>
        <taxon>Poales</taxon>
        <taxon>Poaceae</taxon>
        <taxon>PACMAD clade</taxon>
        <taxon>Panicoideae</taxon>
        <taxon>Panicodae</taxon>
        <taxon>Paniceae</taxon>
        <taxon>Panicinae</taxon>
        <taxon>Panicum</taxon>
        <taxon>Panicum sect. Panicum</taxon>
    </lineage>
</organism>
<evidence type="ECO:0000256" key="1">
    <source>
        <dbReference type="SAM" id="SignalP"/>
    </source>
</evidence>
<sequence length="97" mass="11051">MAVSFITRLLTLVLCYAYPAYDCYKTLELSTPQMEQLRFWCQYWESGRRRQRRQGKGFCVYLPLVRRFRSGNPLMSMGCGGNGEEGDGGVHSLAAVT</sequence>
<feature type="signal peptide" evidence="1">
    <location>
        <begin position="1"/>
        <end position="17"/>
    </location>
</feature>
<feature type="chain" id="PRO_5018268805" description="Secreted protein" evidence="1">
    <location>
        <begin position="18"/>
        <end position="97"/>
    </location>
</feature>
<name>A0A3L6QV14_PANMI</name>